<feature type="chain" id="PRO_5030841388" description="Tripartite-type tricarboxylate transporter, receptor component TctC" evidence="2">
    <location>
        <begin position="36"/>
        <end position="333"/>
    </location>
</feature>
<evidence type="ECO:0000256" key="1">
    <source>
        <dbReference type="ARBA" id="ARBA00006987"/>
    </source>
</evidence>
<sequence length="333" mass="35466">MTAPSLPSKRRFLSTGLQACLAAAALSCTSMAAWAADPYPSQPIKMVIPFPPGGTLDTVGRALAQRLGEQMGQPVVVENRPGGNATIGPSMVARSPGDGYTLLFNASTFLSGPMISNAVTYRIERDFQPISLVAMAPLSVAVNKNLPFNDIKGLIGYAKANPGKMTFAVGSIASAGHLSTEQLKQSGKLDAMIVPYKGTAPAFQDLIGGQIDAFIDPVLGSLQYHQGGLLKVIATTAKNRLAVLPDVPTVGETIPGFEFYSWYGLWALAGTPAAIVNRLNKEVSIAQQSEALTKFSAQGLIVEPHSVDDFRKFQKQETDKYQKIVTDAKIQLL</sequence>
<dbReference type="CDD" id="cd07012">
    <property type="entry name" value="PBP2_Bug_TTT"/>
    <property type="match status" value="1"/>
</dbReference>
<comment type="similarity">
    <text evidence="1">Belongs to the UPF0065 (bug) family.</text>
</comment>
<comment type="caution">
    <text evidence="3">The sequence shown here is derived from an EMBL/GenBank/DDBJ whole genome shotgun (WGS) entry which is preliminary data.</text>
</comment>
<dbReference type="InterPro" id="IPR005064">
    <property type="entry name" value="BUG"/>
</dbReference>
<evidence type="ECO:0008006" key="5">
    <source>
        <dbReference type="Google" id="ProtNLM"/>
    </source>
</evidence>
<dbReference type="Gene3D" id="3.40.190.10">
    <property type="entry name" value="Periplasmic binding protein-like II"/>
    <property type="match status" value="1"/>
</dbReference>
<dbReference type="Pfam" id="PF03401">
    <property type="entry name" value="TctC"/>
    <property type="match status" value="1"/>
</dbReference>
<dbReference type="EMBL" id="WNDQ01000087">
    <property type="protein sequence ID" value="KAF1018413.1"/>
    <property type="molecule type" value="Genomic_DNA"/>
</dbReference>
<dbReference type="PANTHER" id="PTHR42928:SF5">
    <property type="entry name" value="BLR1237 PROTEIN"/>
    <property type="match status" value="1"/>
</dbReference>
<dbReference type="InterPro" id="IPR042100">
    <property type="entry name" value="Bug_dom1"/>
</dbReference>
<keyword evidence="2" id="KW-0732">Signal</keyword>
<dbReference type="Gene3D" id="3.40.190.150">
    <property type="entry name" value="Bordetella uptake gene, domain 1"/>
    <property type="match status" value="1"/>
</dbReference>
<proteinExistence type="inferred from homology"/>
<evidence type="ECO:0000256" key="2">
    <source>
        <dbReference type="SAM" id="SignalP"/>
    </source>
</evidence>
<organism evidence="3 4">
    <name type="scientific">Paracidovorax wautersii</name>
    <dbReference type="NCBI Taxonomy" id="1177982"/>
    <lineage>
        <taxon>Bacteria</taxon>
        <taxon>Pseudomonadati</taxon>
        <taxon>Pseudomonadota</taxon>
        <taxon>Betaproteobacteria</taxon>
        <taxon>Burkholderiales</taxon>
        <taxon>Comamonadaceae</taxon>
        <taxon>Paracidovorax</taxon>
    </lineage>
</organism>
<accession>A0A7V8FKK4</accession>
<dbReference type="PANTHER" id="PTHR42928">
    <property type="entry name" value="TRICARBOXYLATE-BINDING PROTEIN"/>
    <property type="match status" value="1"/>
</dbReference>
<evidence type="ECO:0000313" key="3">
    <source>
        <dbReference type="EMBL" id="KAF1018413.1"/>
    </source>
</evidence>
<evidence type="ECO:0000313" key="4">
    <source>
        <dbReference type="Proteomes" id="UP000461670"/>
    </source>
</evidence>
<gene>
    <name evidence="3" type="ORF">GAK30_03696</name>
</gene>
<dbReference type="Proteomes" id="UP000461670">
    <property type="component" value="Unassembled WGS sequence"/>
</dbReference>
<reference evidence="4" key="1">
    <citation type="journal article" date="2020" name="MBio">
        <title>Horizontal gene transfer to a defensive symbiont with a reduced genome amongst a multipartite beetle microbiome.</title>
        <authorList>
            <person name="Waterworth S.C."/>
            <person name="Florez L.V."/>
            <person name="Rees E.R."/>
            <person name="Hertweck C."/>
            <person name="Kaltenpoth M."/>
            <person name="Kwan J.C."/>
        </authorList>
    </citation>
    <scope>NUCLEOTIDE SEQUENCE [LARGE SCALE GENOMIC DNA]</scope>
</reference>
<dbReference type="PIRSF" id="PIRSF017082">
    <property type="entry name" value="YflP"/>
    <property type="match status" value="1"/>
</dbReference>
<dbReference type="InterPro" id="IPR006311">
    <property type="entry name" value="TAT_signal"/>
</dbReference>
<dbReference type="SUPFAM" id="SSF53850">
    <property type="entry name" value="Periplasmic binding protein-like II"/>
    <property type="match status" value="1"/>
</dbReference>
<dbReference type="AlphaFoldDB" id="A0A7V8FKK4"/>
<protein>
    <recommendedName>
        <fullName evidence="5">Tripartite-type tricarboxylate transporter, receptor component TctC</fullName>
    </recommendedName>
</protein>
<dbReference type="PROSITE" id="PS51318">
    <property type="entry name" value="TAT"/>
    <property type="match status" value="1"/>
</dbReference>
<name>A0A7V8FKK4_9BURK</name>
<feature type="signal peptide" evidence="2">
    <location>
        <begin position="1"/>
        <end position="35"/>
    </location>
</feature>